<dbReference type="EMBL" id="LILB01000005">
    <property type="protein sequence ID" value="KOO49643.1"/>
    <property type="molecule type" value="Genomic_DNA"/>
</dbReference>
<dbReference type="GO" id="GO:0016020">
    <property type="term" value="C:membrane"/>
    <property type="evidence" value="ECO:0007669"/>
    <property type="project" value="InterPro"/>
</dbReference>
<evidence type="ECO:0000313" key="6">
    <source>
        <dbReference type="Proteomes" id="UP000036867"/>
    </source>
</evidence>
<evidence type="ECO:0000256" key="3">
    <source>
        <dbReference type="PROSITE-ProRule" id="PRU00284"/>
    </source>
</evidence>
<dbReference type="PRINTS" id="PR00260">
    <property type="entry name" value="CHEMTRNSDUCR"/>
</dbReference>
<evidence type="ECO:0000256" key="1">
    <source>
        <dbReference type="ARBA" id="ARBA00023224"/>
    </source>
</evidence>
<dbReference type="STRING" id="263475.AMD00_15015"/>
<name>A0A0M0LG08_9BACL</name>
<dbReference type="Gene3D" id="1.10.287.950">
    <property type="entry name" value="Methyl-accepting chemotaxis protein"/>
    <property type="match status" value="1"/>
</dbReference>
<dbReference type="PATRIC" id="fig|263475.3.peg.4276"/>
<organism evidence="5 6">
    <name type="scientific">Viridibacillus arvi</name>
    <dbReference type="NCBI Taxonomy" id="263475"/>
    <lineage>
        <taxon>Bacteria</taxon>
        <taxon>Bacillati</taxon>
        <taxon>Bacillota</taxon>
        <taxon>Bacilli</taxon>
        <taxon>Bacillales</taxon>
        <taxon>Caryophanaceae</taxon>
        <taxon>Viridibacillus</taxon>
    </lineage>
</organism>
<dbReference type="Pfam" id="PF00015">
    <property type="entry name" value="MCPsignal"/>
    <property type="match status" value="1"/>
</dbReference>
<dbReference type="GO" id="GO:0007165">
    <property type="term" value="P:signal transduction"/>
    <property type="evidence" value="ECO:0007669"/>
    <property type="project" value="UniProtKB-KW"/>
</dbReference>
<evidence type="ECO:0000256" key="2">
    <source>
        <dbReference type="ARBA" id="ARBA00029447"/>
    </source>
</evidence>
<comment type="caution">
    <text evidence="5">The sequence shown here is derived from an EMBL/GenBank/DDBJ whole genome shotgun (WGS) entry which is preliminary data.</text>
</comment>
<accession>A0A0M0LG08</accession>
<proteinExistence type="inferred from homology"/>
<evidence type="ECO:0000313" key="5">
    <source>
        <dbReference type="EMBL" id="KOO49643.1"/>
    </source>
</evidence>
<dbReference type="PANTHER" id="PTHR32089">
    <property type="entry name" value="METHYL-ACCEPTING CHEMOTAXIS PROTEIN MCPB"/>
    <property type="match status" value="1"/>
</dbReference>
<dbReference type="GeneID" id="301137408"/>
<dbReference type="InterPro" id="IPR004090">
    <property type="entry name" value="Chemotax_Me-accpt_rcpt"/>
</dbReference>
<dbReference type="RefSeq" id="WP_053417816.1">
    <property type="nucleotide sequence ID" value="NZ_LILB01000005.1"/>
</dbReference>
<dbReference type="OrthoDB" id="9807021at2"/>
<keyword evidence="6" id="KW-1185">Reference proteome</keyword>
<dbReference type="Proteomes" id="UP000036867">
    <property type="component" value="Unassembled WGS sequence"/>
</dbReference>
<gene>
    <name evidence="5" type="ORF">AMD00_15015</name>
</gene>
<comment type="similarity">
    <text evidence="2">Belongs to the methyl-accepting chemotaxis (MCP) protein family.</text>
</comment>
<evidence type="ECO:0000259" key="4">
    <source>
        <dbReference type="PROSITE" id="PS50111"/>
    </source>
</evidence>
<dbReference type="PROSITE" id="PS50111">
    <property type="entry name" value="CHEMOTAXIS_TRANSDUC_2"/>
    <property type="match status" value="1"/>
</dbReference>
<sequence length="327" mass="36675">MLKSFFKQKENHSDILIEEIYSLTPKEKESMIDGLLDLVALLKSSNEKNAKGDSVFIERITEVKNTVEEGRTSLITSSDNIQRILDEAQNIHSITASVEAQGEQNIRLVNEGNENMNKLDSQMDYVKDVFTNFEKSITEVQRETNDIIAITNIIAGIADQTNLLALNASIEAARAGEHGKGFAVVAAEVRKLAEQSKDALVNVNKKVNEIVDQVSVLSANIVEKSKEFDHTQEMTRLTSEFFGKIATSEKELFTNMSGIKHATDQTMAEISTFRQELEAIVQLSEQSTKSIDELYIFSQDKFFISTDMTSYISQVKYLVEALKNDQL</sequence>
<dbReference type="GO" id="GO:0006935">
    <property type="term" value="P:chemotaxis"/>
    <property type="evidence" value="ECO:0007669"/>
    <property type="project" value="InterPro"/>
</dbReference>
<dbReference type="AlphaFoldDB" id="A0A0M0LG08"/>
<dbReference type="SMART" id="SM00283">
    <property type="entry name" value="MA"/>
    <property type="match status" value="1"/>
</dbReference>
<protein>
    <recommendedName>
        <fullName evidence="4">Methyl-accepting transducer domain-containing protein</fullName>
    </recommendedName>
</protein>
<feature type="domain" description="Methyl-accepting transducer" evidence="4">
    <location>
        <begin position="45"/>
        <end position="292"/>
    </location>
</feature>
<keyword evidence="1 3" id="KW-0807">Transducer</keyword>
<dbReference type="InterPro" id="IPR004089">
    <property type="entry name" value="MCPsignal_dom"/>
</dbReference>
<dbReference type="SUPFAM" id="SSF58104">
    <property type="entry name" value="Methyl-accepting chemotaxis protein (MCP) signaling domain"/>
    <property type="match status" value="1"/>
</dbReference>
<dbReference type="GO" id="GO:0004888">
    <property type="term" value="F:transmembrane signaling receptor activity"/>
    <property type="evidence" value="ECO:0007669"/>
    <property type="project" value="InterPro"/>
</dbReference>
<reference evidence="6" key="1">
    <citation type="submission" date="2015-08" db="EMBL/GenBank/DDBJ databases">
        <title>Fjat-10028 dsm 16317.</title>
        <authorList>
            <person name="Liu B."/>
            <person name="Wang J."/>
            <person name="Zhu Y."/>
            <person name="Liu G."/>
            <person name="Chen Q."/>
            <person name="Chen Z."/>
            <person name="Lan J."/>
            <person name="Che J."/>
            <person name="Ge C."/>
            <person name="Shi H."/>
            <person name="Pan Z."/>
            <person name="Liu X."/>
        </authorList>
    </citation>
    <scope>NUCLEOTIDE SEQUENCE [LARGE SCALE GENOMIC DNA]</scope>
    <source>
        <strain evidence="6">DSM 16317</strain>
    </source>
</reference>
<dbReference type="PANTHER" id="PTHR32089:SF112">
    <property type="entry name" value="LYSOZYME-LIKE PROTEIN-RELATED"/>
    <property type="match status" value="1"/>
</dbReference>